<accession>A0A840A2L3</accession>
<proteinExistence type="predicted"/>
<name>A0A840A2L3_9CAUL</name>
<sequence>MADRVDATITIGGPVPADRLEELLDVIESERLGRDWEERFQSRDELLAYLQDGAEGVTFYGREVSGGEFDELAAYCVEVGLTYVLTYDGYGCEWGPARRVRRPGDAGDGVTCSLNADDIRFVGLADVDAILEHLRLFADPHVPPVEIEDSGRPA</sequence>
<comment type="caution">
    <text evidence="1">The sequence shown here is derived from an EMBL/GenBank/DDBJ whole genome shotgun (WGS) entry which is preliminary data.</text>
</comment>
<gene>
    <name evidence="1" type="ORF">GGQ61_003604</name>
</gene>
<evidence type="ECO:0000313" key="1">
    <source>
        <dbReference type="EMBL" id="MBB3892866.1"/>
    </source>
</evidence>
<dbReference type="AlphaFoldDB" id="A0A840A2L3"/>
<organism evidence="1 2">
    <name type="scientific">Phenylobacterium haematophilum</name>
    <dbReference type="NCBI Taxonomy" id="98513"/>
    <lineage>
        <taxon>Bacteria</taxon>
        <taxon>Pseudomonadati</taxon>
        <taxon>Pseudomonadota</taxon>
        <taxon>Alphaproteobacteria</taxon>
        <taxon>Caulobacterales</taxon>
        <taxon>Caulobacteraceae</taxon>
        <taxon>Phenylobacterium</taxon>
    </lineage>
</organism>
<keyword evidence="2" id="KW-1185">Reference proteome</keyword>
<dbReference type="RefSeq" id="WP_183775829.1">
    <property type="nucleotide sequence ID" value="NZ_JACIDK010000006.1"/>
</dbReference>
<evidence type="ECO:0000313" key="2">
    <source>
        <dbReference type="Proteomes" id="UP000530564"/>
    </source>
</evidence>
<dbReference type="EMBL" id="JACIDK010000006">
    <property type="protein sequence ID" value="MBB3892866.1"/>
    <property type="molecule type" value="Genomic_DNA"/>
</dbReference>
<reference evidence="1 2" key="1">
    <citation type="submission" date="2020-08" db="EMBL/GenBank/DDBJ databases">
        <title>Genomic Encyclopedia of Type Strains, Phase IV (KMG-IV): sequencing the most valuable type-strain genomes for metagenomic binning, comparative biology and taxonomic classification.</title>
        <authorList>
            <person name="Goeker M."/>
        </authorList>
    </citation>
    <scope>NUCLEOTIDE SEQUENCE [LARGE SCALE GENOMIC DNA]</scope>
    <source>
        <strain evidence="1 2">DSM 21793</strain>
    </source>
</reference>
<dbReference type="Proteomes" id="UP000530564">
    <property type="component" value="Unassembled WGS sequence"/>
</dbReference>
<protein>
    <submittedName>
        <fullName evidence="1">Uncharacterized protein</fullName>
    </submittedName>
</protein>